<proteinExistence type="predicted"/>
<dbReference type="OrthoDB" id="145073at2"/>
<evidence type="ECO:0000256" key="1">
    <source>
        <dbReference type="SAM" id="Phobius"/>
    </source>
</evidence>
<keyword evidence="1" id="KW-1133">Transmembrane helix</keyword>
<dbReference type="AlphaFoldDB" id="B8G7V7"/>
<name>B8G7V7_CHLAD</name>
<dbReference type="HOGENOM" id="CLU_773160_0_0_0"/>
<sequence>MKTDVPRDSERPVERQLSRRWLGMVLILGGLGWLLFELLIRGTIAGIDLNLARSDSVQRIAEQRFIVKRVEVVGVNDQVVLTGTTGEEVVLRGERRGFGWAANAAADAATKIELQIEQRGDTLHINVKHPQWAPWSFGRNPYAYLELALPSDATFELSLVSGDATLRQVAAHGTITTISGEVRAEGTTGQLTLNTTSGDVTLSDHHSELTFLTVSGDLSASGLLGEVIAQTTSGDVRLIGVRGPVQVTTVSGDVDIKASDEAVRLAIDTTSGDISFSGRLADGEQHVSTISGNVQLTLSPPFDVQLNFRTIGGKIDVPARLATQVSNARSLQTTLGEGRSLLNVEATSGNITLRLAEQ</sequence>
<dbReference type="InterPro" id="IPR025164">
    <property type="entry name" value="Toastrack_DUF4097"/>
</dbReference>
<dbReference type="KEGG" id="cag:Cagg_1227"/>
<gene>
    <name evidence="3" type="ordered locus">Cagg_1227</name>
</gene>
<reference evidence="3" key="1">
    <citation type="submission" date="2008-12" db="EMBL/GenBank/DDBJ databases">
        <title>Complete sequence of Chloroflexus aggregans DSM 9485.</title>
        <authorList>
            <consortium name="US DOE Joint Genome Institute"/>
            <person name="Lucas S."/>
            <person name="Copeland A."/>
            <person name="Lapidus A."/>
            <person name="Glavina del Rio T."/>
            <person name="Dalin E."/>
            <person name="Tice H."/>
            <person name="Pitluck S."/>
            <person name="Foster B."/>
            <person name="Larimer F."/>
            <person name="Land M."/>
            <person name="Hauser L."/>
            <person name="Kyrpides N."/>
            <person name="Mikhailova N."/>
            <person name="Bryant D."/>
            <person name="Richardson P."/>
        </authorList>
    </citation>
    <scope>NUCLEOTIDE SEQUENCE</scope>
    <source>
        <strain evidence="3">DSM 9485</strain>
    </source>
</reference>
<dbReference type="EMBL" id="CP001337">
    <property type="protein sequence ID" value="ACL24136.1"/>
    <property type="molecule type" value="Genomic_DNA"/>
</dbReference>
<evidence type="ECO:0000313" key="3">
    <source>
        <dbReference type="EMBL" id="ACL24136.1"/>
    </source>
</evidence>
<feature type="transmembrane region" description="Helical" evidence="1">
    <location>
        <begin position="21"/>
        <end position="40"/>
    </location>
</feature>
<keyword evidence="1" id="KW-0812">Transmembrane</keyword>
<dbReference type="eggNOG" id="COG3595">
    <property type="taxonomic scope" value="Bacteria"/>
</dbReference>
<keyword evidence="1" id="KW-0472">Membrane</keyword>
<dbReference type="RefSeq" id="WP_012616500.1">
    <property type="nucleotide sequence ID" value="NC_011831.1"/>
</dbReference>
<dbReference type="Proteomes" id="UP000002508">
    <property type="component" value="Chromosome"/>
</dbReference>
<keyword evidence="4" id="KW-1185">Reference proteome</keyword>
<dbReference type="Pfam" id="PF13349">
    <property type="entry name" value="DUF4097"/>
    <property type="match status" value="1"/>
</dbReference>
<dbReference type="STRING" id="326427.Cagg_1227"/>
<protein>
    <recommendedName>
        <fullName evidence="2">DUF4097 domain-containing protein</fullName>
    </recommendedName>
</protein>
<evidence type="ECO:0000313" key="4">
    <source>
        <dbReference type="Proteomes" id="UP000002508"/>
    </source>
</evidence>
<accession>B8G7V7</accession>
<evidence type="ECO:0000259" key="2">
    <source>
        <dbReference type="Pfam" id="PF13349"/>
    </source>
</evidence>
<feature type="domain" description="DUF4097" evidence="2">
    <location>
        <begin position="115"/>
        <end position="275"/>
    </location>
</feature>
<organism evidence="3 4">
    <name type="scientific">Chloroflexus aggregans (strain MD-66 / DSM 9485)</name>
    <dbReference type="NCBI Taxonomy" id="326427"/>
    <lineage>
        <taxon>Bacteria</taxon>
        <taxon>Bacillati</taxon>
        <taxon>Chloroflexota</taxon>
        <taxon>Chloroflexia</taxon>
        <taxon>Chloroflexales</taxon>
        <taxon>Chloroflexineae</taxon>
        <taxon>Chloroflexaceae</taxon>
        <taxon>Chloroflexus</taxon>
    </lineage>
</organism>